<dbReference type="InterPro" id="IPR003812">
    <property type="entry name" value="Fido"/>
</dbReference>
<organism evidence="2 3">
    <name type="scientific">Mycobacteroides chelonae</name>
    <name type="common">Mycobacterium chelonae</name>
    <dbReference type="NCBI Taxonomy" id="1774"/>
    <lineage>
        <taxon>Bacteria</taxon>
        <taxon>Bacillati</taxon>
        <taxon>Actinomycetota</taxon>
        <taxon>Actinomycetes</taxon>
        <taxon>Mycobacteriales</taxon>
        <taxon>Mycobacteriaceae</taxon>
        <taxon>Mycobacteroides</taxon>
    </lineage>
</organism>
<reference evidence="2 3" key="1">
    <citation type="submission" date="2016-10" db="EMBL/GenBank/DDBJ databases">
        <title>Evaluation of Human, Veterinary and Environmental Mycobacterium chelonae Isolates by Core Genome Phylogenomic Analysis, Targeted Gene Comparison, and Anti-microbial Susceptibility Patterns: A Tale of Mistaken Identities.</title>
        <authorList>
            <person name="Fogelson S.B."/>
            <person name="Camus A.C."/>
            <person name="Lorenz W."/>
            <person name="Vasireddy R."/>
            <person name="Vasireddy S."/>
            <person name="Smith T."/>
            <person name="Brown-Elliott B.A."/>
            <person name="Wallace R.J.Jr."/>
            <person name="Hasan N.A."/>
            <person name="Reischl U."/>
            <person name="Sanchez S."/>
        </authorList>
    </citation>
    <scope>NUCLEOTIDE SEQUENCE [LARGE SCALE GENOMIC DNA]</scope>
    <source>
        <strain evidence="2 3">15518</strain>
    </source>
</reference>
<dbReference type="AlphaFoldDB" id="A0A1S1LW69"/>
<keyword evidence="3" id="KW-1185">Reference proteome</keyword>
<dbReference type="Gene3D" id="1.20.120.1870">
    <property type="entry name" value="Fic/DOC protein, Fido domain"/>
    <property type="match status" value="1"/>
</dbReference>
<evidence type="ECO:0000259" key="1">
    <source>
        <dbReference type="PROSITE" id="PS51459"/>
    </source>
</evidence>
<dbReference type="PROSITE" id="PS51459">
    <property type="entry name" value="FIDO"/>
    <property type="match status" value="1"/>
</dbReference>
<dbReference type="PANTHER" id="PTHR39426:SF1">
    <property type="entry name" value="HOMOLOGY TO DEATH-ON-CURING PROTEIN OF PHAGE P1"/>
    <property type="match status" value="1"/>
</dbReference>
<protein>
    <recommendedName>
        <fullName evidence="1">Fido domain-containing protein</fullName>
    </recommendedName>
</protein>
<feature type="domain" description="Fido" evidence="1">
    <location>
        <begin position="1"/>
        <end position="66"/>
    </location>
</feature>
<dbReference type="InterPro" id="IPR006440">
    <property type="entry name" value="Doc"/>
</dbReference>
<proteinExistence type="predicted"/>
<dbReference type="GO" id="GO:0016301">
    <property type="term" value="F:kinase activity"/>
    <property type="evidence" value="ECO:0007669"/>
    <property type="project" value="InterPro"/>
</dbReference>
<comment type="caution">
    <text evidence="2">The sequence shown here is derived from an EMBL/GenBank/DDBJ whole genome shotgun (WGS) entry which is preliminary data.</text>
</comment>
<dbReference type="EMBL" id="MLIS01000421">
    <property type="protein sequence ID" value="OHU72936.1"/>
    <property type="molecule type" value="Genomic_DNA"/>
</dbReference>
<name>A0A1S1LW69_MYCCH</name>
<dbReference type="NCBIfam" id="TIGR01550">
    <property type="entry name" value="DOC_P1"/>
    <property type="match status" value="1"/>
</dbReference>
<dbReference type="Pfam" id="PF02661">
    <property type="entry name" value="Fic"/>
    <property type="match status" value="1"/>
</dbReference>
<accession>A0A1S1LW69</accession>
<dbReference type="Proteomes" id="UP000179441">
    <property type="component" value="Unassembled WGS sequence"/>
</dbReference>
<gene>
    <name evidence="2" type="ORF">BKG84_28870</name>
</gene>
<evidence type="ECO:0000313" key="3">
    <source>
        <dbReference type="Proteomes" id="UP000179441"/>
    </source>
</evidence>
<dbReference type="InterPro" id="IPR053737">
    <property type="entry name" value="Type_II_TA_Toxin"/>
</dbReference>
<evidence type="ECO:0000313" key="2">
    <source>
        <dbReference type="EMBL" id="OHU72936.1"/>
    </source>
</evidence>
<dbReference type="PANTHER" id="PTHR39426">
    <property type="entry name" value="HOMOLOGY TO DEATH-ON-CURING PROTEIN OF PHAGE P1"/>
    <property type="match status" value="1"/>
</dbReference>
<sequence length="81" mass="8814">MALLHGIARNHPFSTGNKRTAWAATGMFYLVNGYNLPMEASDVISLTNDAAEGQIDVQGIAMILKQCAEPFPIDDSWMGND</sequence>